<comment type="subcellular location">
    <subcellularLocation>
        <location evidence="10">Cell inner membrane</location>
    </subcellularLocation>
    <subcellularLocation>
        <location evidence="2">Cell membrane</location>
        <topology evidence="2">Single-pass membrane protein</topology>
    </subcellularLocation>
</comment>
<dbReference type="PANTHER" id="PTHR35091">
    <property type="entry name" value="FLAGELLAR PROTEIN FLIL"/>
    <property type="match status" value="1"/>
</dbReference>
<keyword evidence="12" id="KW-1185">Reference proteome</keyword>
<feature type="transmembrane region" description="Helical" evidence="10">
    <location>
        <begin position="23"/>
        <end position="45"/>
    </location>
</feature>
<keyword evidence="9 10" id="KW-0472">Membrane</keyword>
<comment type="similarity">
    <text evidence="3 10">Belongs to the FliL family.</text>
</comment>
<evidence type="ECO:0000256" key="4">
    <source>
        <dbReference type="ARBA" id="ARBA00022475"/>
    </source>
</evidence>
<evidence type="ECO:0000256" key="5">
    <source>
        <dbReference type="ARBA" id="ARBA00022500"/>
    </source>
</evidence>
<keyword evidence="11" id="KW-0966">Cell projection</keyword>
<dbReference type="AlphaFoldDB" id="A0A6G8IM79"/>
<dbReference type="EMBL" id="CP049989">
    <property type="protein sequence ID" value="QIM54317.1"/>
    <property type="molecule type" value="Genomic_DNA"/>
</dbReference>
<organism evidence="11 12">
    <name type="scientific">Hydrogenophaga crocea</name>
    <dbReference type="NCBI Taxonomy" id="2716225"/>
    <lineage>
        <taxon>Bacteria</taxon>
        <taxon>Pseudomonadati</taxon>
        <taxon>Pseudomonadota</taxon>
        <taxon>Betaproteobacteria</taxon>
        <taxon>Burkholderiales</taxon>
        <taxon>Comamonadaceae</taxon>
        <taxon>Hydrogenophaga</taxon>
    </lineage>
</organism>
<dbReference type="RefSeq" id="WP_166230171.1">
    <property type="nucleotide sequence ID" value="NZ_CP049989.1"/>
</dbReference>
<evidence type="ECO:0000256" key="3">
    <source>
        <dbReference type="ARBA" id="ARBA00008281"/>
    </source>
</evidence>
<evidence type="ECO:0000256" key="8">
    <source>
        <dbReference type="ARBA" id="ARBA00022989"/>
    </source>
</evidence>
<keyword evidence="6 10" id="KW-0812">Transmembrane</keyword>
<dbReference type="GO" id="GO:0006935">
    <property type="term" value="P:chemotaxis"/>
    <property type="evidence" value="ECO:0007669"/>
    <property type="project" value="UniProtKB-KW"/>
</dbReference>
<dbReference type="PANTHER" id="PTHR35091:SF2">
    <property type="entry name" value="FLAGELLAR PROTEIN FLIL"/>
    <property type="match status" value="1"/>
</dbReference>
<dbReference type="GO" id="GO:0071978">
    <property type="term" value="P:bacterial-type flagellum-dependent swarming motility"/>
    <property type="evidence" value="ECO:0007669"/>
    <property type="project" value="TreeGrafter"/>
</dbReference>
<keyword evidence="7 10" id="KW-0283">Flagellar rotation</keyword>
<evidence type="ECO:0000256" key="10">
    <source>
        <dbReference type="RuleBase" id="RU364125"/>
    </source>
</evidence>
<dbReference type="KEGG" id="hcz:G9Q37_20225"/>
<evidence type="ECO:0000256" key="1">
    <source>
        <dbReference type="ARBA" id="ARBA00002254"/>
    </source>
</evidence>
<dbReference type="Pfam" id="PF03748">
    <property type="entry name" value="FliL"/>
    <property type="match status" value="1"/>
</dbReference>
<keyword evidence="11" id="KW-0969">Cilium</keyword>
<keyword evidence="5 10" id="KW-0145">Chemotaxis</keyword>
<dbReference type="GO" id="GO:0009425">
    <property type="term" value="C:bacterial-type flagellum basal body"/>
    <property type="evidence" value="ECO:0007669"/>
    <property type="project" value="InterPro"/>
</dbReference>
<keyword evidence="11" id="KW-0282">Flagellum</keyword>
<keyword evidence="10" id="KW-0997">Cell inner membrane</keyword>
<evidence type="ECO:0000256" key="6">
    <source>
        <dbReference type="ARBA" id="ARBA00022692"/>
    </source>
</evidence>
<name>A0A6G8IM79_9BURK</name>
<keyword evidence="8 10" id="KW-1133">Transmembrane helix</keyword>
<accession>A0A6G8IM79</accession>
<reference evidence="11 12" key="1">
    <citation type="submission" date="2020-03" db="EMBL/GenBank/DDBJ databases">
        <title>Hydrogenophaga sp. nov. isolated from cyanobacterial mat.</title>
        <authorList>
            <person name="Thorat V."/>
            <person name="Kirdat K."/>
            <person name="Tiwarekar B."/>
            <person name="Costa E.D."/>
            <person name="Yadav A."/>
        </authorList>
    </citation>
    <scope>NUCLEOTIDE SEQUENCE [LARGE SCALE GENOMIC DNA]</scope>
    <source>
        <strain evidence="11 12">BA0156</strain>
    </source>
</reference>
<comment type="function">
    <text evidence="1 10">Controls the rotational direction of flagella during chemotaxis.</text>
</comment>
<keyword evidence="4" id="KW-1003">Cell membrane</keyword>
<evidence type="ECO:0000256" key="7">
    <source>
        <dbReference type="ARBA" id="ARBA00022779"/>
    </source>
</evidence>
<dbReference type="Proteomes" id="UP000503162">
    <property type="component" value="Chromosome"/>
</dbReference>
<proteinExistence type="inferred from homology"/>
<dbReference type="InterPro" id="IPR005503">
    <property type="entry name" value="FliL"/>
</dbReference>
<evidence type="ECO:0000313" key="11">
    <source>
        <dbReference type="EMBL" id="QIM54317.1"/>
    </source>
</evidence>
<evidence type="ECO:0000313" key="12">
    <source>
        <dbReference type="Proteomes" id="UP000503162"/>
    </source>
</evidence>
<dbReference type="GO" id="GO:0005886">
    <property type="term" value="C:plasma membrane"/>
    <property type="evidence" value="ECO:0007669"/>
    <property type="project" value="UniProtKB-SubCell"/>
</dbReference>
<evidence type="ECO:0000256" key="9">
    <source>
        <dbReference type="ARBA" id="ARBA00023136"/>
    </source>
</evidence>
<gene>
    <name evidence="11" type="ORF">G9Q37_20225</name>
</gene>
<protein>
    <recommendedName>
        <fullName evidence="10">Flagellar protein FliL</fullName>
    </recommendedName>
</protein>
<evidence type="ECO:0000256" key="2">
    <source>
        <dbReference type="ARBA" id="ARBA00004162"/>
    </source>
</evidence>
<sequence length="189" mass="20152">MSAAAAAATADAPEAPKKKGKKLLFIIVGVLVLAIAGAAGALFILKKNTAEDDHEEDAPVAHVKKVDPKHAPTFLPLENMVVNLADTGGNRYIQIGLTLQLQDAATGEAVKAYMPSIRSAVLMLLAKRTSEQVLSAEGKEKLNQDIIAAVSEVMGYEVDDHEEEGSKKKKRRAPPNPVQAVLFSSFIVQ</sequence>